<sequence>MLCLMKGHRCCMCFGFFCISSCMTDDLFHQKSSSSLEDQESLSLLHVYIFSALQRKFIFWPCFHSSL</sequence>
<name>A0A9E7FC80_9LILI</name>
<protein>
    <submittedName>
        <fullName evidence="1">Uncharacterized protein</fullName>
    </submittedName>
</protein>
<dbReference type="EMBL" id="CP097505">
    <property type="protein sequence ID" value="URD93955.1"/>
    <property type="molecule type" value="Genomic_DNA"/>
</dbReference>
<evidence type="ECO:0000313" key="1">
    <source>
        <dbReference type="EMBL" id="URD93955.1"/>
    </source>
</evidence>
<dbReference type="AlphaFoldDB" id="A0A9E7FC80"/>
<dbReference type="Proteomes" id="UP001055439">
    <property type="component" value="Chromosome 3"/>
</dbReference>
<organism evidence="1 2">
    <name type="scientific">Musa troglodytarum</name>
    <name type="common">fe'i banana</name>
    <dbReference type="NCBI Taxonomy" id="320322"/>
    <lineage>
        <taxon>Eukaryota</taxon>
        <taxon>Viridiplantae</taxon>
        <taxon>Streptophyta</taxon>
        <taxon>Embryophyta</taxon>
        <taxon>Tracheophyta</taxon>
        <taxon>Spermatophyta</taxon>
        <taxon>Magnoliopsida</taxon>
        <taxon>Liliopsida</taxon>
        <taxon>Zingiberales</taxon>
        <taxon>Musaceae</taxon>
        <taxon>Musa</taxon>
    </lineage>
</organism>
<accession>A0A9E7FC80</accession>
<proteinExistence type="predicted"/>
<keyword evidence="2" id="KW-1185">Reference proteome</keyword>
<evidence type="ECO:0000313" key="2">
    <source>
        <dbReference type="Proteomes" id="UP001055439"/>
    </source>
</evidence>
<gene>
    <name evidence="1" type="ORF">MUK42_33248</name>
</gene>
<reference evidence="1" key="1">
    <citation type="submission" date="2022-05" db="EMBL/GenBank/DDBJ databases">
        <title>The Musa troglodytarum L. genome provides insights into the mechanism of non-climacteric behaviour and enrichment of carotenoids.</title>
        <authorList>
            <person name="Wang J."/>
        </authorList>
    </citation>
    <scope>NUCLEOTIDE SEQUENCE</scope>
    <source>
        <tissue evidence="1">Leaf</tissue>
    </source>
</reference>